<gene>
    <name evidence="11" type="ORF">FCM35_KLT16022</name>
</gene>
<dbReference type="AlphaFoldDB" id="A0A833RQW1"/>
<evidence type="ECO:0000256" key="10">
    <source>
        <dbReference type="SAM" id="MobiDB-lite"/>
    </source>
</evidence>
<feature type="compositionally biased region" description="Basic and acidic residues" evidence="10">
    <location>
        <begin position="28"/>
        <end position="49"/>
    </location>
</feature>
<keyword evidence="12" id="KW-1185">Reference proteome</keyword>
<comment type="similarity">
    <text evidence="2 9">Belongs to the mitochondrial carrier (TC 2.A.29) family.</text>
</comment>
<dbReference type="OrthoDB" id="10253709at2759"/>
<accession>A0A833RQW1</accession>
<evidence type="ECO:0000256" key="1">
    <source>
        <dbReference type="ARBA" id="ARBA00004141"/>
    </source>
</evidence>
<dbReference type="InterPro" id="IPR023395">
    <property type="entry name" value="MCP_dom_sf"/>
</dbReference>
<evidence type="ECO:0000256" key="9">
    <source>
        <dbReference type="RuleBase" id="RU000488"/>
    </source>
</evidence>
<organism evidence="11 12">
    <name type="scientific">Carex littledalei</name>
    <dbReference type="NCBI Taxonomy" id="544730"/>
    <lineage>
        <taxon>Eukaryota</taxon>
        <taxon>Viridiplantae</taxon>
        <taxon>Streptophyta</taxon>
        <taxon>Embryophyta</taxon>
        <taxon>Tracheophyta</taxon>
        <taxon>Spermatophyta</taxon>
        <taxon>Magnoliopsida</taxon>
        <taxon>Liliopsida</taxon>
        <taxon>Poales</taxon>
        <taxon>Cyperaceae</taxon>
        <taxon>Cyperoideae</taxon>
        <taxon>Cariceae</taxon>
        <taxon>Carex</taxon>
        <taxon>Carex subgen. Euthyceras</taxon>
    </lineage>
</organism>
<keyword evidence="7 8" id="KW-0472">Membrane</keyword>
<feature type="compositionally biased region" description="Polar residues" evidence="10">
    <location>
        <begin position="13"/>
        <end position="27"/>
    </location>
</feature>
<keyword evidence="5" id="KW-0677">Repeat</keyword>
<dbReference type="Gene3D" id="1.50.40.10">
    <property type="entry name" value="Mitochondrial carrier domain"/>
    <property type="match status" value="2"/>
</dbReference>
<feature type="compositionally biased region" description="Basic residues" evidence="10">
    <location>
        <begin position="1"/>
        <end position="11"/>
    </location>
</feature>
<dbReference type="SUPFAM" id="SSF103506">
    <property type="entry name" value="Mitochondrial carrier"/>
    <property type="match status" value="1"/>
</dbReference>
<reference evidence="11" key="1">
    <citation type="submission" date="2020-01" db="EMBL/GenBank/DDBJ databases">
        <title>Genome sequence of Kobresia littledalei, the first chromosome-level genome in the family Cyperaceae.</title>
        <authorList>
            <person name="Qu G."/>
        </authorList>
    </citation>
    <scope>NUCLEOTIDE SEQUENCE</scope>
    <source>
        <strain evidence="11">C.B.Clarke</strain>
        <tissue evidence="11">Leaf</tissue>
    </source>
</reference>
<evidence type="ECO:0000256" key="2">
    <source>
        <dbReference type="ARBA" id="ARBA00006375"/>
    </source>
</evidence>
<feature type="repeat" description="Solcar" evidence="8">
    <location>
        <begin position="261"/>
        <end position="345"/>
    </location>
</feature>
<keyword evidence="3 9" id="KW-0813">Transport</keyword>
<evidence type="ECO:0000256" key="3">
    <source>
        <dbReference type="ARBA" id="ARBA00022448"/>
    </source>
</evidence>
<name>A0A833RQW1_9POAL</name>
<feature type="repeat" description="Solcar" evidence="8">
    <location>
        <begin position="354"/>
        <end position="437"/>
    </location>
</feature>
<sequence length="560" mass="62599">MASPQKTKRGFKSSINHRLTPPNTQSFEPDKFKLKRGVKSENKTSENHRVTTSQLATTLAGIWSYIGQQAVLKSDENLNFEVCQKGNVVQCKNQSSAYKDLKAMKKRMLYSYYKMASGDILWDKGKYMKCHYIRAIYEPKYLGIARSVHNAKRNYCTVETTEDPLCGIDEMQEAVTQKEEEAMVVLKNEASDKKSENKIELSTPNSCVNTEKELLESSSSTVSEFTVNKFTDKGYGGRSDSLQDDFTRRQLFVQDRIKGVIYVHRHAVAGALAGTMVSLCLHPVDTVKTIIQSRGTGGYSFYRVLRQTLTERGLLGLYRGIASNIALSAPISAIYTFTYESVKGNLLPIFPKEYQSVTHCIAGGCSSVATSFVFTPSERIKQQMQVGTQYQNCWNALVGCIEKGGVATLYAGWRAVLCRNIPHSIIKFYTYERLKRFLLEDTPDSTLSSWQTLACGGMAGATAALFTTPFDVVKTRIQTQAPGTATKYNGVHQALNKIMKNEGVPGLYRGLTPRLGMYISQGSIFFASYEFLKTLFALDVERQSSKPESKRNYSPSLHNS</sequence>
<dbReference type="EMBL" id="SWLB01000003">
    <property type="protein sequence ID" value="KAF3340251.1"/>
    <property type="molecule type" value="Genomic_DNA"/>
</dbReference>
<dbReference type="FunFam" id="1.50.40.10:FF:000162">
    <property type="entry name" value="Mitochondrial substrate carrier protein-like"/>
    <property type="match status" value="1"/>
</dbReference>
<dbReference type="Proteomes" id="UP000623129">
    <property type="component" value="Unassembled WGS sequence"/>
</dbReference>
<comment type="caution">
    <text evidence="11">The sequence shown here is derived from an EMBL/GenBank/DDBJ whole genome shotgun (WGS) entry which is preliminary data.</text>
</comment>
<comment type="subcellular location">
    <subcellularLocation>
        <location evidence="1">Membrane</location>
        <topology evidence="1">Multi-pass membrane protein</topology>
    </subcellularLocation>
</comment>
<dbReference type="InterPro" id="IPR018108">
    <property type="entry name" value="MCP_transmembrane"/>
</dbReference>
<feature type="repeat" description="Solcar" evidence="8">
    <location>
        <begin position="447"/>
        <end position="535"/>
    </location>
</feature>
<evidence type="ECO:0000313" key="12">
    <source>
        <dbReference type="Proteomes" id="UP000623129"/>
    </source>
</evidence>
<evidence type="ECO:0000256" key="7">
    <source>
        <dbReference type="ARBA" id="ARBA00023136"/>
    </source>
</evidence>
<protein>
    <submittedName>
        <fullName evidence="11">Putative mitochondrial adenine nucleotide transporter BTL3 isoform X1</fullName>
    </submittedName>
</protein>
<dbReference type="GO" id="GO:0016020">
    <property type="term" value="C:membrane"/>
    <property type="evidence" value="ECO:0007669"/>
    <property type="project" value="UniProtKB-SubCell"/>
</dbReference>
<keyword evidence="4 8" id="KW-0812">Transmembrane</keyword>
<feature type="region of interest" description="Disordered" evidence="10">
    <location>
        <begin position="1"/>
        <end position="49"/>
    </location>
</feature>
<evidence type="ECO:0000256" key="5">
    <source>
        <dbReference type="ARBA" id="ARBA00022737"/>
    </source>
</evidence>
<keyword evidence="6" id="KW-1133">Transmembrane helix</keyword>
<dbReference type="Pfam" id="PF00153">
    <property type="entry name" value="Mito_carr"/>
    <property type="match status" value="3"/>
</dbReference>
<proteinExistence type="inferred from homology"/>
<evidence type="ECO:0000256" key="6">
    <source>
        <dbReference type="ARBA" id="ARBA00022989"/>
    </source>
</evidence>
<evidence type="ECO:0000256" key="4">
    <source>
        <dbReference type="ARBA" id="ARBA00022692"/>
    </source>
</evidence>
<dbReference type="PROSITE" id="PS50920">
    <property type="entry name" value="SOLCAR"/>
    <property type="match status" value="3"/>
</dbReference>
<dbReference type="PANTHER" id="PTHR45667">
    <property type="entry name" value="S-ADENOSYLMETHIONINE MITOCHONDRIAL CARRIER PROTEIN"/>
    <property type="match status" value="1"/>
</dbReference>
<evidence type="ECO:0000313" key="11">
    <source>
        <dbReference type="EMBL" id="KAF3340251.1"/>
    </source>
</evidence>
<evidence type="ECO:0000256" key="8">
    <source>
        <dbReference type="PROSITE-ProRule" id="PRU00282"/>
    </source>
</evidence>